<evidence type="ECO:0000259" key="1">
    <source>
        <dbReference type="Pfam" id="PF20150"/>
    </source>
</evidence>
<dbReference type="PANTHER" id="PTHR35910:SF6">
    <property type="entry name" value="2EXR DOMAIN-CONTAINING PROTEIN"/>
    <property type="match status" value="1"/>
</dbReference>
<dbReference type="AlphaFoldDB" id="A0A9N9L2F5"/>
<dbReference type="InterPro" id="IPR045518">
    <property type="entry name" value="2EXR"/>
</dbReference>
<reference evidence="2" key="1">
    <citation type="submission" date="2021-07" db="EMBL/GenBank/DDBJ databases">
        <authorList>
            <person name="Durling M."/>
        </authorList>
    </citation>
    <scope>NUCLEOTIDE SEQUENCE</scope>
</reference>
<dbReference type="Pfam" id="PF20150">
    <property type="entry name" value="2EXR"/>
    <property type="match status" value="1"/>
</dbReference>
<accession>A0A9N9L2F5</accession>
<protein>
    <recommendedName>
        <fullName evidence="1">2EXR domain-containing protein</fullName>
    </recommendedName>
</protein>
<feature type="domain" description="2EXR" evidence="1">
    <location>
        <begin position="10"/>
        <end position="102"/>
    </location>
</feature>
<dbReference type="Proteomes" id="UP000696280">
    <property type="component" value="Unassembled WGS sequence"/>
</dbReference>
<dbReference type="PANTHER" id="PTHR35910">
    <property type="entry name" value="2EXR DOMAIN-CONTAINING PROTEIN"/>
    <property type="match status" value="1"/>
</dbReference>
<keyword evidence="3" id="KW-1185">Reference proteome</keyword>
<evidence type="ECO:0000313" key="3">
    <source>
        <dbReference type="Proteomes" id="UP000696280"/>
    </source>
</evidence>
<organism evidence="2 3">
    <name type="scientific">Hymenoscyphus fraxineus</name>
    <dbReference type="NCBI Taxonomy" id="746836"/>
    <lineage>
        <taxon>Eukaryota</taxon>
        <taxon>Fungi</taxon>
        <taxon>Dikarya</taxon>
        <taxon>Ascomycota</taxon>
        <taxon>Pezizomycotina</taxon>
        <taxon>Leotiomycetes</taxon>
        <taxon>Helotiales</taxon>
        <taxon>Helotiaceae</taxon>
        <taxon>Hymenoscyphus</taxon>
    </lineage>
</organism>
<evidence type="ECO:0000313" key="2">
    <source>
        <dbReference type="EMBL" id="CAG8958244.1"/>
    </source>
</evidence>
<gene>
    <name evidence="2" type="ORF">HYFRA_00000598</name>
</gene>
<dbReference type="EMBL" id="CAJVRL010000081">
    <property type="protein sequence ID" value="CAG8958244.1"/>
    <property type="molecule type" value="Genomic_DNA"/>
</dbReference>
<name>A0A9N9L2F5_9HELO</name>
<proteinExistence type="predicted"/>
<dbReference type="OrthoDB" id="3513892at2759"/>
<sequence>MDAPEPPEEFTRFPSLPPEMRLRIWSVHLNTPRIVEVFVPHEGRQQPWGLPSYTWTTQIPPIFHVNRESRYEAMKFFQMLRNVQESGYIVPAMIVNFKIDTVFFSQWNQLIEDLLGDEKQDIALRIRSLAIPIHHRAPYAPFGCPNLRELVVLVCPRMHSRRLRNHRVWYREYREVEEVSDIWEREENSAIHQAGIYQDREGESWFSGAPVGGEIWDFNVWDFETLRACLSLVWASSYAKGVFQMKVNQYCNVLNPGVLIPAYIYWARDQATQAAKDFFKDSPQILDPPVLRIVRGVADHAGNWAGGKMVFAKPLDRQNRKKVVYNEMTGVMTFRLGPNSRKVVYNKDTGVMTFRLGDDLNRVVPSAVLYYDGRHRRIRPR</sequence>
<comment type="caution">
    <text evidence="2">The sequence shown here is derived from an EMBL/GenBank/DDBJ whole genome shotgun (WGS) entry which is preliminary data.</text>
</comment>